<dbReference type="InterPro" id="IPR029062">
    <property type="entry name" value="Class_I_gatase-like"/>
</dbReference>
<comment type="caution">
    <text evidence="9">The sequence shown here is derived from an EMBL/GenBank/DDBJ whole genome shotgun (WGS) entry which is preliminary data.</text>
</comment>
<comment type="similarity">
    <text evidence="1">Belongs to the peptidase S66 family.</text>
</comment>
<keyword evidence="10" id="KW-1185">Reference proteome</keyword>
<dbReference type="Proteomes" id="UP000651085">
    <property type="component" value="Unassembled WGS sequence"/>
</dbReference>
<keyword evidence="5" id="KW-0720">Serine protease</keyword>
<proteinExistence type="inferred from homology"/>
<feature type="active site" description="Nucleophile" evidence="6">
    <location>
        <position position="112"/>
    </location>
</feature>
<evidence type="ECO:0000313" key="10">
    <source>
        <dbReference type="Proteomes" id="UP000651085"/>
    </source>
</evidence>
<dbReference type="PIRSF" id="PIRSF028757">
    <property type="entry name" value="LD-carboxypeptidase"/>
    <property type="match status" value="1"/>
</dbReference>
<evidence type="ECO:0000256" key="2">
    <source>
        <dbReference type="ARBA" id="ARBA00022645"/>
    </source>
</evidence>
<keyword evidence="2" id="KW-0121">Carboxypeptidase</keyword>
<dbReference type="SUPFAM" id="SSF141986">
    <property type="entry name" value="LD-carboxypeptidase A C-terminal domain-like"/>
    <property type="match status" value="1"/>
</dbReference>
<dbReference type="SUPFAM" id="SSF52317">
    <property type="entry name" value="Class I glutamine amidotransferase-like"/>
    <property type="match status" value="1"/>
</dbReference>
<evidence type="ECO:0000256" key="1">
    <source>
        <dbReference type="ARBA" id="ARBA00010233"/>
    </source>
</evidence>
<sequence>MDSLIFPSYLLAGDKIAIVSPSGKIDKSFLKGAKKRLESWGFKVSMGKHAGGESGRYAGTIHQRLKDMQEAMDDPDVKAILCSRGGYGAVHLIDKLDFTHFREHPKWVIGFSDITALHNLIQHNGIASLHAPMARHITVEPENDPCSMHLRQILTGTLPEYTCEKHKLNRQGTAQGILRGGNMAVFYGLRGTPYDIPAEGTILFIEDVSERPHAIERMMYNLKLGGVLEKLSGLIIGQFTDYEEDRSLGKELYGALADLVKEYDYPVCFNFPVGHVTNNLPLINGATVELTVGKKEVDLRFIC</sequence>
<organism evidence="9 10">
    <name type="scientific">Jilunia laotingensis</name>
    <dbReference type="NCBI Taxonomy" id="2763675"/>
    <lineage>
        <taxon>Bacteria</taxon>
        <taxon>Pseudomonadati</taxon>
        <taxon>Bacteroidota</taxon>
        <taxon>Bacteroidia</taxon>
        <taxon>Bacteroidales</taxon>
        <taxon>Bacteroidaceae</taxon>
        <taxon>Jilunia</taxon>
    </lineage>
</organism>
<name>A0A926F4Z5_9BACT</name>
<dbReference type="InterPro" id="IPR040449">
    <property type="entry name" value="Peptidase_S66_N"/>
</dbReference>
<dbReference type="Pfam" id="PF17676">
    <property type="entry name" value="Peptidase_S66C"/>
    <property type="match status" value="1"/>
</dbReference>
<dbReference type="InterPro" id="IPR027461">
    <property type="entry name" value="Carboxypeptidase_A_C_sf"/>
</dbReference>
<dbReference type="GO" id="GO:0006508">
    <property type="term" value="P:proteolysis"/>
    <property type="evidence" value="ECO:0007669"/>
    <property type="project" value="UniProtKB-KW"/>
</dbReference>
<dbReference type="EMBL" id="JACRTF010000001">
    <property type="protein sequence ID" value="MBC8593042.1"/>
    <property type="molecule type" value="Genomic_DNA"/>
</dbReference>
<evidence type="ECO:0000313" key="9">
    <source>
        <dbReference type="EMBL" id="MBC8593042.1"/>
    </source>
</evidence>
<dbReference type="CDD" id="cd07025">
    <property type="entry name" value="Peptidase_S66"/>
    <property type="match status" value="1"/>
</dbReference>
<evidence type="ECO:0000256" key="6">
    <source>
        <dbReference type="PIRSR" id="PIRSR028757-1"/>
    </source>
</evidence>
<dbReference type="InterPro" id="IPR040921">
    <property type="entry name" value="Peptidase_S66C"/>
</dbReference>
<protein>
    <submittedName>
        <fullName evidence="9">LD-carboxypeptidase</fullName>
    </submittedName>
</protein>
<dbReference type="GO" id="GO:0008236">
    <property type="term" value="F:serine-type peptidase activity"/>
    <property type="evidence" value="ECO:0007669"/>
    <property type="project" value="UniProtKB-KW"/>
</dbReference>
<dbReference type="RefSeq" id="WP_262434203.1">
    <property type="nucleotide sequence ID" value="NZ_JACRTF010000001.1"/>
</dbReference>
<evidence type="ECO:0000259" key="8">
    <source>
        <dbReference type="Pfam" id="PF17676"/>
    </source>
</evidence>
<evidence type="ECO:0000256" key="3">
    <source>
        <dbReference type="ARBA" id="ARBA00022670"/>
    </source>
</evidence>
<feature type="active site" description="Charge relay system" evidence="6">
    <location>
        <position position="206"/>
    </location>
</feature>
<accession>A0A926F4Z5</accession>
<evidence type="ECO:0000259" key="7">
    <source>
        <dbReference type="Pfam" id="PF02016"/>
    </source>
</evidence>
<dbReference type="Gene3D" id="3.50.30.60">
    <property type="entry name" value="LD-carboxypeptidase A C-terminal domain-like"/>
    <property type="match status" value="1"/>
</dbReference>
<evidence type="ECO:0000256" key="4">
    <source>
        <dbReference type="ARBA" id="ARBA00022801"/>
    </source>
</evidence>
<reference evidence="9" key="1">
    <citation type="submission" date="2020-08" db="EMBL/GenBank/DDBJ databases">
        <title>Genome public.</title>
        <authorList>
            <person name="Liu C."/>
            <person name="Sun Q."/>
        </authorList>
    </citation>
    <scope>NUCLEOTIDE SEQUENCE</scope>
    <source>
        <strain evidence="9">N12</strain>
    </source>
</reference>
<dbReference type="InterPro" id="IPR003507">
    <property type="entry name" value="S66_fam"/>
</dbReference>
<dbReference type="PANTHER" id="PTHR30237:SF2">
    <property type="entry name" value="MUREIN TETRAPEPTIDE CARBOXYPEPTIDASE"/>
    <property type="match status" value="1"/>
</dbReference>
<keyword evidence="3" id="KW-0645">Protease</keyword>
<gene>
    <name evidence="9" type="ORF">H8744_07185</name>
</gene>
<dbReference type="AlphaFoldDB" id="A0A926F4Z5"/>
<evidence type="ECO:0000256" key="5">
    <source>
        <dbReference type="ARBA" id="ARBA00022825"/>
    </source>
</evidence>
<keyword evidence="4" id="KW-0378">Hydrolase</keyword>
<dbReference type="PANTHER" id="PTHR30237">
    <property type="entry name" value="MURAMOYLTETRAPEPTIDE CARBOXYPEPTIDASE"/>
    <property type="match status" value="1"/>
</dbReference>
<dbReference type="InterPro" id="IPR027478">
    <property type="entry name" value="LdcA_N"/>
</dbReference>
<feature type="domain" description="LD-carboxypeptidase N-terminal" evidence="7">
    <location>
        <begin position="16"/>
        <end position="131"/>
    </location>
</feature>
<dbReference type="Pfam" id="PF02016">
    <property type="entry name" value="Peptidase_S66"/>
    <property type="match status" value="1"/>
</dbReference>
<dbReference type="GO" id="GO:0004180">
    <property type="term" value="F:carboxypeptidase activity"/>
    <property type="evidence" value="ECO:0007669"/>
    <property type="project" value="UniProtKB-KW"/>
</dbReference>
<dbReference type="Gene3D" id="3.40.50.10740">
    <property type="entry name" value="Class I glutamine amidotransferase-like"/>
    <property type="match status" value="1"/>
</dbReference>
<feature type="domain" description="LD-carboxypeptidase C-terminal" evidence="8">
    <location>
        <begin position="175"/>
        <end position="290"/>
    </location>
</feature>
<feature type="active site" description="Charge relay system" evidence="6">
    <location>
        <position position="275"/>
    </location>
</feature>